<proteinExistence type="predicted"/>
<reference evidence="1" key="1">
    <citation type="submission" date="2020-03" db="EMBL/GenBank/DDBJ databases">
        <title>The deep terrestrial virosphere.</title>
        <authorList>
            <person name="Holmfeldt K."/>
            <person name="Nilsson E."/>
            <person name="Simone D."/>
            <person name="Lopez-Fernandez M."/>
            <person name="Wu X."/>
            <person name="de Brujin I."/>
            <person name="Lundin D."/>
            <person name="Andersson A."/>
            <person name="Bertilsson S."/>
            <person name="Dopson M."/>
        </authorList>
    </citation>
    <scope>NUCLEOTIDE SEQUENCE</scope>
    <source>
        <strain evidence="1">TM448B01735</strain>
    </source>
</reference>
<dbReference type="AlphaFoldDB" id="A0A6M3XPK1"/>
<protein>
    <submittedName>
        <fullName evidence="1">Uncharacterized protein</fullName>
    </submittedName>
</protein>
<gene>
    <name evidence="1" type="ORF">TM448B01735_0011</name>
</gene>
<sequence length="56" mass="6660">MKIVIKVNEEEIKKAIEGYIKDYLNIHYSTTNIIVSDINLYLNEREHFEASFIIEN</sequence>
<organism evidence="1">
    <name type="scientific">viral metagenome</name>
    <dbReference type="NCBI Taxonomy" id="1070528"/>
    <lineage>
        <taxon>unclassified sequences</taxon>
        <taxon>metagenomes</taxon>
        <taxon>organismal metagenomes</taxon>
    </lineage>
</organism>
<name>A0A6M3XPK1_9ZZZZ</name>
<evidence type="ECO:0000313" key="1">
    <source>
        <dbReference type="EMBL" id="QJH99924.1"/>
    </source>
</evidence>
<dbReference type="EMBL" id="MT144817">
    <property type="protein sequence ID" value="QJH99924.1"/>
    <property type="molecule type" value="Genomic_DNA"/>
</dbReference>
<accession>A0A6M3XPK1</accession>